<reference evidence="3 4" key="1">
    <citation type="submission" date="2024-02" db="EMBL/GenBank/DDBJ databases">
        <authorList>
            <person name="Vignale AGUSTIN F."/>
            <person name="Sosa J E."/>
            <person name="Modenutti C."/>
        </authorList>
    </citation>
    <scope>NUCLEOTIDE SEQUENCE [LARGE SCALE GENOMIC DNA]</scope>
</reference>
<dbReference type="InterPro" id="IPR040340">
    <property type="entry name" value="CEST/Y3IP1"/>
</dbReference>
<feature type="signal peptide" evidence="2">
    <location>
        <begin position="1"/>
        <end position="17"/>
    </location>
</feature>
<accession>A0ABC8UM87</accession>
<dbReference type="AlphaFoldDB" id="A0ABC8UM87"/>
<feature type="region of interest" description="Disordered" evidence="1">
    <location>
        <begin position="48"/>
        <end position="90"/>
    </location>
</feature>
<dbReference type="PANTHER" id="PTHR33672:SF3">
    <property type="entry name" value="YCF3-INTERACTING PROTEIN 1, CHLOROPLASTIC"/>
    <property type="match status" value="1"/>
</dbReference>
<dbReference type="Proteomes" id="UP001642360">
    <property type="component" value="Unassembled WGS sequence"/>
</dbReference>
<evidence type="ECO:0000256" key="2">
    <source>
        <dbReference type="SAM" id="SignalP"/>
    </source>
</evidence>
<evidence type="ECO:0000313" key="3">
    <source>
        <dbReference type="EMBL" id="CAK9181969.1"/>
    </source>
</evidence>
<evidence type="ECO:0000256" key="1">
    <source>
        <dbReference type="SAM" id="MobiDB-lite"/>
    </source>
</evidence>
<dbReference type="EMBL" id="CAUOFW020008191">
    <property type="protein sequence ID" value="CAK9181969.1"/>
    <property type="molecule type" value="Genomic_DNA"/>
</dbReference>
<keyword evidence="2" id="KW-0732">Signal</keyword>
<comment type="caution">
    <text evidence="3">The sequence shown here is derived from an EMBL/GenBank/DDBJ whole genome shotgun (WGS) entry which is preliminary data.</text>
</comment>
<evidence type="ECO:0000313" key="4">
    <source>
        <dbReference type="Proteomes" id="UP001642360"/>
    </source>
</evidence>
<feature type="chain" id="PRO_5044837043" evidence="2">
    <location>
        <begin position="18"/>
        <end position="168"/>
    </location>
</feature>
<proteinExistence type="predicted"/>
<organism evidence="3 4">
    <name type="scientific">Ilex paraguariensis</name>
    <name type="common">yerba mate</name>
    <dbReference type="NCBI Taxonomy" id="185542"/>
    <lineage>
        <taxon>Eukaryota</taxon>
        <taxon>Viridiplantae</taxon>
        <taxon>Streptophyta</taxon>
        <taxon>Embryophyta</taxon>
        <taxon>Tracheophyta</taxon>
        <taxon>Spermatophyta</taxon>
        <taxon>Magnoliopsida</taxon>
        <taxon>eudicotyledons</taxon>
        <taxon>Gunneridae</taxon>
        <taxon>Pentapetalae</taxon>
        <taxon>asterids</taxon>
        <taxon>campanulids</taxon>
        <taxon>Aquifoliales</taxon>
        <taxon>Aquifoliaceae</taxon>
        <taxon>Ilex</taxon>
    </lineage>
</organism>
<gene>
    <name evidence="3" type="ORF">ILEXP_LOCUS52081</name>
</gene>
<protein>
    <submittedName>
        <fullName evidence="3">Uncharacterized protein</fullName>
    </submittedName>
</protein>
<dbReference type="PANTHER" id="PTHR33672">
    <property type="entry name" value="YCF3-INTERACTING PROTEIN 1, CHLOROPLASTIC"/>
    <property type="match status" value="1"/>
</dbReference>
<sequence length="168" mass="18958">MALHLFALPFAVPLSTTSTSTSTSTSTFSSALPTLCFCHQHRPPFLRQRRRKRSISSAGRAFVGKEDTEVSVTSTQEAQQNNDSDPDPQDVEYVSQIKRVLELLRRNRDMLFSEVKLTILIEDPRQVERRRLLGIDDADAPTREDLASVLEESYDPAQISLSCLLQHL</sequence>
<name>A0ABC8UM87_9AQUA</name>
<keyword evidence="4" id="KW-1185">Reference proteome</keyword>